<protein>
    <submittedName>
        <fullName evidence="1">Uncharacterized protein</fullName>
    </submittedName>
</protein>
<proteinExistence type="predicted"/>
<sequence>MSEPQPTDEAAAAHAVRTHCAIDYPNGSRCLNCHARYPCDIRLAAVEILVAAAWQDEAIMALDARTGPWF</sequence>
<keyword evidence="2" id="KW-1185">Reference proteome</keyword>
<accession>A0ABW2H5F9</accession>
<dbReference type="EMBL" id="JBHTAC010000048">
    <property type="protein sequence ID" value="MFC7247002.1"/>
    <property type="molecule type" value="Genomic_DNA"/>
</dbReference>
<dbReference type="Proteomes" id="UP001596392">
    <property type="component" value="Unassembled WGS sequence"/>
</dbReference>
<reference evidence="2" key="1">
    <citation type="journal article" date="2019" name="Int. J. Syst. Evol. Microbiol.">
        <title>The Global Catalogue of Microorganisms (GCM) 10K type strain sequencing project: providing services to taxonomists for standard genome sequencing and annotation.</title>
        <authorList>
            <consortium name="The Broad Institute Genomics Platform"/>
            <consortium name="The Broad Institute Genome Sequencing Center for Infectious Disease"/>
            <person name="Wu L."/>
            <person name="Ma J."/>
        </authorList>
    </citation>
    <scope>NUCLEOTIDE SEQUENCE [LARGE SCALE GENOMIC DNA]</scope>
    <source>
        <strain evidence="2">CGMCC 1.9106</strain>
    </source>
</reference>
<evidence type="ECO:0000313" key="1">
    <source>
        <dbReference type="EMBL" id="MFC7247002.1"/>
    </source>
</evidence>
<dbReference type="RefSeq" id="WP_376809780.1">
    <property type="nucleotide sequence ID" value="NZ_JBHTAC010000048.1"/>
</dbReference>
<gene>
    <name evidence="1" type="ORF">ACFQO7_31375</name>
</gene>
<comment type="caution">
    <text evidence="1">The sequence shown here is derived from an EMBL/GenBank/DDBJ whole genome shotgun (WGS) entry which is preliminary data.</text>
</comment>
<evidence type="ECO:0000313" key="2">
    <source>
        <dbReference type="Proteomes" id="UP001596392"/>
    </source>
</evidence>
<name>A0ABW2H5F9_9ACTN</name>
<organism evidence="1 2">
    <name type="scientific">Catellatospora aurea</name>
    <dbReference type="NCBI Taxonomy" id="1337874"/>
    <lineage>
        <taxon>Bacteria</taxon>
        <taxon>Bacillati</taxon>
        <taxon>Actinomycetota</taxon>
        <taxon>Actinomycetes</taxon>
        <taxon>Micromonosporales</taxon>
        <taxon>Micromonosporaceae</taxon>
        <taxon>Catellatospora</taxon>
    </lineage>
</organism>